<evidence type="ECO:0000313" key="2">
    <source>
        <dbReference type="EMBL" id="CEK91780.1"/>
    </source>
</evidence>
<reference evidence="4" key="1">
    <citation type="submission" date="2014-12" db="EMBL/GenBank/DDBJ databases">
        <title>Insight into the proteome of Arion vulgaris.</title>
        <authorList>
            <person name="Aradska J."/>
            <person name="Bulat T."/>
            <person name="Smidak R."/>
            <person name="Sarate P."/>
            <person name="Gangsoo J."/>
            <person name="Sialana F."/>
            <person name="Bilban M."/>
            <person name="Lubec G."/>
        </authorList>
    </citation>
    <scope>NUCLEOTIDE SEQUENCE</scope>
    <source>
        <tissue evidence="4">Skin</tissue>
    </source>
</reference>
<feature type="non-terminal residue" evidence="4">
    <location>
        <position position="50"/>
    </location>
</feature>
<sequence>MKEYKIHLSQQEEKLHRKLVKSRLNKCESKLKDKKKNYEAGNKTTPLSKK</sequence>
<gene>
    <name evidence="4" type="primary">ORF184840</name>
    <name evidence="2" type="synonym">ORF184831</name>
    <name evidence="3" type="synonym">ORF184837</name>
</gene>
<evidence type="ECO:0000313" key="3">
    <source>
        <dbReference type="EMBL" id="CEK91781.1"/>
    </source>
</evidence>
<evidence type="ECO:0000256" key="1">
    <source>
        <dbReference type="SAM" id="MobiDB-lite"/>
    </source>
</evidence>
<dbReference type="EMBL" id="HACG01044915">
    <property type="protein sequence ID" value="CEK91780.1"/>
    <property type="molecule type" value="Transcribed_RNA"/>
</dbReference>
<protein>
    <submittedName>
        <fullName evidence="4">Uncharacterized protein</fullName>
    </submittedName>
</protein>
<feature type="region of interest" description="Disordered" evidence="1">
    <location>
        <begin position="26"/>
        <end position="50"/>
    </location>
</feature>
<name>A0A0B7BFX4_9EUPU</name>
<dbReference type="EMBL" id="HACG01044917">
    <property type="protein sequence ID" value="CEK91782.1"/>
    <property type="molecule type" value="Transcribed_RNA"/>
</dbReference>
<proteinExistence type="predicted"/>
<dbReference type="AlphaFoldDB" id="A0A0B7BFX4"/>
<evidence type="ECO:0000313" key="4">
    <source>
        <dbReference type="EMBL" id="CEK91782.1"/>
    </source>
</evidence>
<accession>A0A0B7BFX4</accession>
<dbReference type="EMBL" id="HACG01044916">
    <property type="protein sequence ID" value="CEK91781.1"/>
    <property type="molecule type" value="Transcribed_RNA"/>
</dbReference>
<organism evidence="4">
    <name type="scientific">Arion vulgaris</name>
    <dbReference type="NCBI Taxonomy" id="1028688"/>
    <lineage>
        <taxon>Eukaryota</taxon>
        <taxon>Metazoa</taxon>
        <taxon>Spiralia</taxon>
        <taxon>Lophotrochozoa</taxon>
        <taxon>Mollusca</taxon>
        <taxon>Gastropoda</taxon>
        <taxon>Heterobranchia</taxon>
        <taxon>Euthyneura</taxon>
        <taxon>Panpulmonata</taxon>
        <taxon>Eupulmonata</taxon>
        <taxon>Stylommatophora</taxon>
        <taxon>Helicina</taxon>
        <taxon>Arionoidea</taxon>
        <taxon>Arionidae</taxon>
        <taxon>Arion</taxon>
    </lineage>
</organism>